<sequence>MLGISVTDRLISRWRGWFAPPEQPFRTDLLSPDLQAAIPQRKKEPTDEWRDTFFVYAGTWTWLTEAEFMDLRPGKRRSLLAVRRRTVHPKPLPVWPSELATAGDRLMFDWIATGAVRPSRHRAVPGPVWERAAHRLPRAQQLAGTFPHTGSGPNCLGTVVAATGAADADNRQVAPREFKTWLEQHAEPITGTSQDNEPGVVFVWTEHGELAHATVTIGDGWMLTKPSQAWSSPRMIWTVREAVNSWRYPDTRLLRYRLSDGN</sequence>
<dbReference type="AlphaFoldDB" id="F5XR33"/>
<dbReference type="HOGENOM" id="CLU_1060958_0_0_11"/>
<name>F5XR33_MICPN</name>
<gene>
    <name evidence="1" type="ordered locus">MLP_40410</name>
</gene>
<protein>
    <submittedName>
        <fullName evidence="1">Uncharacterized protein</fullName>
    </submittedName>
</protein>
<dbReference type="EMBL" id="AP012204">
    <property type="protein sequence ID" value="BAK37055.1"/>
    <property type="molecule type" value="Genomic_DNA"/>
</dbReference>
<organism evidence="1 2">
    <name type="scientific">Microlunatus phosphovorus (strain ATCC 700054 / DSM 10555 / JCM 9379 / NBRC 101784 / NCIMB 13414 / VKM Ac-1990 / NM-1)</name>
    <dbReference type="NCBI Taxonomy" id="1032480"/>
    <lineage>
        <taxon>Bacteria</taxon>
        <taxon>Bacillati</taxon>
        <taxon>Actinomycetota</taxon>
        <taxon>Actinomycetes</taxon>
        <taxon>Propionibacteriales</taxon>
        <taxon>Propionibacteriaceae</taxon>
        <taxon>Microlunatus</taxon>
    </lineage>
</organism>
<dbReference type="Proteomes" id="UP000007947">
    <property type="component" value="Chromosome"/>
</dbReference>
<reference evidence="1 2" key="1">
    <citation type="submission" date="2011-05" db="EMBL/GenBank/DDBJ databases">
        <title>Whole genome sequence of Microlunatus phosphovorus NM-1.</title>
        <authorList>
            <person name="Hosoyama A."/>
            <person name="Sasaki K."/>
            <person name="Harada T."/>
            <person name="Igarashi R."/>
            <person name="Kawakoshi A."/>
            <person name="Sasagawa M."/>
            <person name="Fukada J."/>
            <person name="Nakamura S."/>
            <person name="Katano Y."/>
            <person name="Hanada S."/>
            <person name="Kamagata Y."/>
            <person name="Nakamura N."/>
            <person name="Yamazaki S."/>
            <person name="Fujita N."/>
        </authorList>
    </citation>
    <scope>NUCLEOTIDE SEQUENCE [LARGE SCALE GENOMIC DNA]</scope>
    <source>
        <strain evidence="2">ATCC 700054 / DSM 10555 / JCM 9379 / NBRC 101784 / NCIMB 13414 / VKM Ac-1990 / NM-1</strain>
    </source>
</reference>
<keyword evidence="2" id="KW-1185">Reference proteome</keyword>
<accession>F5XR33</accession>
<dbReference type="eggNOG" id="ENOG50321BI">
    <property type="taxonomic scope" value="Bacteria"/>
</dbReference>
<proteinExistence type="predicted"/>
<evidence type="ECO:0000313" key="1">
    <source>
        <dbReference type="EMBL" id="BAK37055.1"/>
    </source>
</evidence>
<dbReference type="KEGG" id="mph:MLP_40410"/>
<evidence type="ECO:0000313" key="2">
    <source>
        <dbReference type="Proteomes" id="UP000007947"/>
    </source>
</evidence>